<proteinExistence type="inferred from homology"/>
<reference evidence="8" key="1">
    <citation type="journal article" date="2021" name="Open Biol.">
        <title>Shared evolutionary footprints suggest mitochondrial oxidative damage underlies multiple complex I losses in fungi.</title>
        <authorList>
            <person name="Schikora-Tamarit M.A."/>
            <person name="Marcet-Houben M."/>
            <person name="Nosek J."/>
            <person name="Gabaldon T."/>
        </authorList>
    </citation>
    <scope>NUCLEOTIDE SEQUENCE</scope>
    <source>
        <strain evidence="8">CBS6075</strain>
    </source>
</reference>
<dbReference type="PANTHER" id="PTHR31123:SF1">
    <property type="entry name" value="ACCUMULATION OF DYADS PROTEIN 2-RELATED"/>
    <property type="match status" value="1"/>
</dbReference>
<feature type="region of interest" description="Disordered" evidence="6">
    <location>
        <begin position="1"/>
        <end position="29"/>
    </location>
</feature>
<comment type="caution">
    <text evidence="8">The sequence shown here is derived from an EMBL/GenBank/DDBJ whole genome shotgun (WGS) entry which is preliminary data.</text>
</comment>
<evidence type="ECO:0000256" key="2">
    <source>
        <dbReference type="ARBA" id="ARBA00005587"/>
    </source>
</evidence>
<dbReference type="AlphaFoldDB" id="A0A9P8PAX4"/>
<dbReference type="GO" id="GO:0015123">
    <property type="term" value="F:acetate transmembrane transporter activity"/>
    <property type="evidence" value="ECO:0007669"/>
    <property type="project" value="TreeGrafter"/>
</dbReference>
<feature type="compositionally biased region" description="Polar residues" evidence="6">
    <location>
        <begin position="15"/>
        <end position="24"/>
    </location>
</feature>
<dbReference type="OrthoDB" id="3648309at2759"/>
<sequence>MSQFTDIEKQAGDDNLNSSRSQPTVYHDDTPIQTVEHTDDGRYVIIGGRKYLKSDLQSAFGGTLQPGYAPPSEHKFANPAPLGLSAFALTTFVLSLINAGAMGVKTPNVVIGVAIFYGGLIQLLAGMWEMSVQNTFGAMALSSYGGFWMSFGAVFIPWFNIATAYESETELDNALGFYLLGWALFTFMLVICTMKSTVAFFSLFAFLDMTFLLLAVGKLAPSTGCTKAGGVFGVITAFIAWYNAAAGVLDESNSYITIKAVPLPKFGKKAN</sequence>
<dbReference type="PANTHER" id="PTHR31123">
    <property type="entry name" value="ACCUMULATION OF DYADS PROTEIN 2-RELATED"/>
    <property type="match status" value="1"/>
</dbReference>
<dbReference type="NCBIfam" id="NF038013">
    <property type="entry name" value="AceTr_1"/>
    <property type="match status" value="1"/>
</dbReference>
<reference evidence="8" key="2">
    <citation type="submission" date="2021-01" db="EMBL/GenBank/DDBJ databases">
        <authorList>
            <person name="Schikora-Tamarit M.A."/>
        </authorList>
    </citation>
    <scope>NUCLEOTIDE SEQUENCE</scope>
    <source>
        <strain evidence="8">CBS6075</strain>
    </source>
</reference>
<name>A0A9P8PAX4_9ASCO</name>
<evidence type="ECO:0000313" key="9">
    <source>
        <dbReference type="Proteomes" id="UP000769157"/>
    </source>
</evidence>
<feature type="transmembrane region" description="Helical" evidence="7">
    <location>
        <begin position="109"/>
        <end position="128"/>
    </location>
</feature>
<feature type="compositionally biased region" description="Basic and acidic residues" evidence="6">
    <location>
        <begin position="1"/>
        <end position="12"/>
    </location>
</feature>
<feature type="transmembrane region" description="Helical" evidence="7">
    <location>
        <begin position="173"/>
        <end position="191"/>
    </location>
</feature>
<feature type="transmembrane region" description="Helical" evidence="7">
    <location>
        <begin position="140"/>
        <end position="161"/>
    </location>
</feature>
<dbReference type="EMBL" id="JAEUBE010000158">
    <property type="protein sequence ID" value="KAH3668512.1"/>
    <property type="molecule type" value="Genomic_DNA"/>
</dbReference>
<comment type="similarity">
    <text evidence="2">Belongs to the acetate uptake transporter (AceTr) (TC 2.A.96) family.</text>
</comment>
<evidence type="ECO:0000256" key="4">
    <source>
        <dbReference type="ARBA" id="ARBA00022989"/>
    </source>
</evidence>
<dbReference type="RefSeq" id="XP_046062926.1">
    <property type="nucleotide sequence ID" value="XM_046203117.1"/>
</dbReference>
<dbReference type="InterPro" id="IPR051633">
    <property type="entry name" value="AceTr"/>
</dbReference>
<dbReference type="PROSITE" id="PS01114">
    <property type="entry name" value="GPR1_FUN34_YAAH"/>
    <property type="match status" value="1"/>
</dbReference>
<gene>
    <name evidence="8" type="ORF">OGAPHI_002266</name>
</gene>
<organism evidence="8 9">
    <name type="scientific">Ogataea philodendri</name>
    <dbReference type="NCBI Taxonomy" id="1378263"/>
    <lineage>
        <taxon>Eukaryota</taxon>
        <taxon>Fungi</taxon>
        <taxon>Dikarya</taxon>
        <taxon>Ascomycota</taxon>
        <taxon>Saccharomycotina</taxon>
        <taxon>Pichiomycetes</taxon>
        <taxon>Pichiales</taxon>
        <taxon>Pichiaceae</taxon>
        <taxon>Ogataea</taxon>
    </lineage>
</organism>
<keyword evidence="5 7" id="KW-0472">Membrane</keyword>
<dbReference type="InterPro" id="IPR000791">
    <property type="entry name" value="Gpr1/Fun34/SatP-like"/>
</dbReference>
<accession>A0A9P8PAX4</accession>
<comment type="subcellular location">
    <subcellularLocation>
        <location evidence="1">Membrane</location>
        <topology evidence="1">Multi-pass membrane protein</topology>
    </subcellularLocation>
</comment>
<dbReference type="GO" id="GO:0005886">
    <property type="term" value="C:plasma membrane"/>
    <property type="evidence" value="ECO:0007669"/>
    <property type="project" value="TreeGrafter"/>
</dbReference>
<dbReference type="Proteomes" id="UP000769157">
    <property type="component" value="Unassembled WGS sequence"/>
</dbReference>
<dbReference type="Pfam" id="PF01184">
    <property type="entry name" value="Gpr1_Fun34_YaaH"/>
    <property type="match status" value="1"/>
</dbReference>
<evidence type="ECO:0000256" key="5">
    <source>
        <dbReference type="ARBA" id="ARBA00023136"/>
    </source>
</evidence>
<dbReference type="GeneID" id="70234233"/>
<feature type="transmembrane region" description="Helical" evidence="7">
    <location>
        <begin position="82"/>
        <end position="103"/>
    </location>
</feature>
<evidence type="ECO:0000256" key="7">
    <source>
        <dbReference type="SAM" id="Phobius"/>
    </source>
</evidence>
<feature type="transmembrane region" description="Helical" evidence="7">
    <location>
        <begin position="198"/>
        <end position="216"/>
    </location>
</feature>
<evidence type="ECO:0000313" key="8">
    <source>
        <dbReference type="EMBL" id="KAH3668512.1"/>
    </source>
</evidence>
<evidence type="ECO:0000256" key="3">
    <source>
        <dbReference type="ARBA" id="ARBA00022692"/>
    </source>
</evidence>
<evidence type="ECO:0000256" key="6">
    <source>
        <dbReference type="SAM" id="MobiDB-lite"/>
    </source>
</evidence>
<keyword evidence="4 7" id="KW-1133">Transmembrane helix</keyword>
<feature type="transmembrane region" description="Helical" evidence="7">
    <location>
        <begin position="228"/>
        <end position="249"/>
    </location>
</feature>
<keyword evidence="9" id="KW-1185">Reference proteome</keyword>
<dbReference type="InterPro" id="IPR047622">
    <property type="entry name" value="GPR1_FUN34_YAAH"/>
</dbReference>
<keyword evidence="3 7" id="KW-0812">Transmembrane</keyword>
<protein>
    <submittedName>
        <fullName evidence="8">Uncharacterized protein</fullName>
    </submittedName>
</protein>
<evidence type="ECO:0000256" key="1">
    <source>
        <dbReference type="ARBA" id="ARBA00004141"/>
    </source>
</evidence>